<dbReference type="SUPFAM" id="SSF49464">
    <property type="entry name" value="Carboxypeptidase regulatory domain-like"/>
    <property type="match status" value="1"/>
</dbReference>
<dbReference type="GO" id="GO:0044718">
    <property type="term" value="P:siderophore transmembrane transport"/>
    <property type="evidence" value="ECO:0007669"/>
    <property type="project" value="TreeGrafter"/>
</dbReference>
<dbReference type="Gene3D" id="2.40.170.20">
    <property type="entry name" value="TonB-dependent receptor, beta-barrel domain"/>
    <property type="match status" value="1"/>
</dbReference>
<evidence type="ECO:0000313" key="15">
    <source>
        <dbReference type="Proteomes" id="UP000295215"/>
    </source>
</evidence>
<evidence type="ECO:0000256" key="6">
    <source>
        <dbReference type="ARBA" id="ARBA00023077"/>
    </source>
</evidence>
<keyword evidence="15" id="KW-1185">Reference proteome</keyword>
<evidence type="ECO:0000259" key="12">
    <source>
        <dbReference type="Pfam" id="PF00593"/>
    </source>
</evidence>
<evidence type="ECO:0000256" key="5">
    <source>
        <dbReference type="ARBA" id="ARBA00022729"/>
    </source>
</evidence>
<dbReference type="Pfam" id="PF13715">
    <property type="entry name" value="CarbopepD_reg_2"/>
    <property type="match status" value="1"/>
</dbReference>
<evidence type="ECO:0000256" key="7">
    <source>
        <dbReference type="ARBA" id="ARBA00023136"/>
    </source>
</evidence>
<evidence type="ECO:0000256" key="3">
    <source>
        <dbReference type="ARBA" id="ARBA00022452"/>
    </source>
</evidence>
<dbReference type="PROSITE" id="PS52016">
    <property type="entry name" value="TONB_DEPENDENT_REC_3"/>
    <property type="match status" value="1"/>
</dbReference>
<keyword evidence="5" id="KW-0732">Signal</keyword>
<evidence type="ECO:0000256" key="1">
    <source>
        <dbReference type="ARBA" id="ARBA00004571"/>
    </source>
</evidence>
<dbReference type="InterPro" id="IPR039426">
    <property type="entry name" value="TonB-dep_rcpt-like"/>
</dbReference>
<evidence type="ECO:0000256" key="11">
    <source>
        <dbReference type="RuleBase" id="RU003357"/>
    </source>
</evidence>
<keyword evidence="9 10" id="KW-0998">Cell outer membrane</keyword>
<proteinExistence type="inferred from homology"/>
<feature type="domain" description="TonB-dependent receptor plug" evidence="13">
    <location>
        <begin position="113"/>
        <end position="213"/>
    </location>
</feature>
<dbReference type="InterPro" id="IPR008969">
    <property type="entry name" value="CarboxyPept-like_regulatory"/>
</dbReference>
<dbReference type="Proteomes" id="UP000295215">
    <property type="component" value="Unassembled WGS sequence"/>
</dbReference>
<evidence type="ECO:0000256" key="2">
    <source>
        <dbReference type="ARBA" id="ARBA00022448"/>
    </source>
</evidence>
<evidence type="ECO:0000256" key="4">
    <source>
        <dbReference type="ARBA" id="ARBA00022692"/>
    </source>
</evidence>
<dbReference type="AlphaFoldDB" id="A0A4R7F437"/>
<dbReference type="SUPFAM" id="SSF56935">
    <property type="entry name" value="Porins"/>
    <property type="match status" value="1"/>
</dbReference>
<evidence type="ECO:0000256" key="9">
    <source>
        <dbReference type="ARBA" id="ARBA00023237"/>
    </source>
</evidence>
<accession>A0A4R7F437</accession>
<reference evidence="14 15" key="1">
    <citation type="submission" date="2019-03" db="EMBL/GenBank/DDBJ databases">
        <title>Genomic Encyclopedia of Archaeal and Bacterial Type Strains, Phase II (KMG-II): from individual species to whole genera.</title>
        <authorList>
            <person name="Goeker M."/>
        </authorList>
    </citation>
    <scope>NUCLEOTIDE SEQUENCE [LARGE SCALE GENOMIC DNA]</scope>
    <source>
        <strain evidence="14 15">DSM 28213</strain>
    </source>
</reference>
<evidence type="ECO:0000313" key="14">
    <source>
        <dbReference type="EMBL" id="TDS65292.1"/>
    </source>
</evidence>
<comment type="subcellular location">
    <subcellularLocation>
        <location evidence="1 10">Cell outer membrane</location>
        <topology evidence="1 10">Multi-pass membrane protein</topology>
    </subcellularLocation>
</comment>
<dbReference type="GO" id="GO:0015344">
    <property type="term" value="F:siderophore uptake transmembrane transporter activity"/>
    <property type="evidence" value="ECO:0007669"/>
    <property type="project" value="TreeGrafter"/>
</dbReference>
<organism evidence="14 15">
    <name type="scientific">Myroides indicus</name>
    <dbReference type="NCBI Taxonomy" id="1323422"/>
    <lineage>
        <taxon>Bacteria</taxon>
        <taxon>Pseudomonadati</taxon>
        <taxon>Bacteroidota</taxon>
        <taxon>Flavobacteriia</taxon>
        <taxon>Flavobacteriales</taxon>
        <taxon>Flavobacteriaceae</taxon>
        <taxon>Myroides</taxon>
    </lineage>
</organism>
<dbReference type="OrthoDB" id="9795928at2"/>
<feature type="domain" description="TonB-dependent receptor-like beta-barrel" evidence="12">
    <location>
        <begin position="387"/>
        <end position="713"/>
    </location>
</feature>
<protein>
    <submittedName>
        <fullName evidence="14">Iron complex outermembrane receptor protein</fullName>
    </submittedName>
</protein>
<comment type="caution">
    <text evidence="14">The sequence shown here is derived from an EMBL/GenBank/DDBJ whole genome shotgun (WGS) entry which is preliminary data.</text>
</comment>
<comment type="similarity">
    <text evidence="10 11">Belongs to the TonB-dependent receptor family.</text>
</comment>
<dbReference type="RefSeq" id="WP_133711517.1">
    <property type="nucleotide sequence ID" value="NZ_SOAG01000002.1"/>
</dbReference>
<dbReference type="Gene3D" id="2.170.130.10">
    <property type="entry name" value="TonB-dependent receptor, plug domain"/>
    <property type="match status" value="1"/>
</dbReference>
<dbReference type="Pfam" id="PF00593">
    <property type="entry name" value="TonB_dep_Rec_b-barrel"/>
    <property type="match status" value="1"/>
</dbReference>
<keyword evidence="8 14" id="KW-0675">Receptor</keyword>
<dbReference type="PANTHER" id="PTHR30069">
    <property type="entry name" value="TONB-DEPENDENT OUTER MEMBRANE RECEPTOR"/>
    <property type="match status" value="1"/>
</dbReference>
<evidence type="ECO:0000256" key="8">
    <source>
        <dbReference type="ARBA" id="ARBA00023170"/>
    </source>
</evidence>
<keyword evidence="4 10" id="KW-0812">Transmembrane</keyword>
<keyword evidence="6 11" id="KW-0798">TonB box</keyword>
<dbReference type="InterPro" id="IPR012910">
    <property type="entry name" value="Plug_dom"/>
</dbReference>
<keyword evidence="2 10" id="KW-0813">Transport</keyword>
<dbReference type="GO" id="GO:0009279">
    <property type="term" value="C:cell outer membrane"/>
    <property type="evidence" value="ECO:0007669"/>
    <property type="project" value="UniProtKB-SubCell"/>
</dbReference>
<dbReference type="EMBL" id="SOAG01000002">
    <property type="protein sequence ID" value="TDS65292.1"/>
    <property type="molecule type" value="Genomic_DNA"/>
</dbReference>
<keyword evidence="3 10" id="KW-1134">Transmembrane beta strand</keyword>
<keyword evidence="7 10" id="KW-0472">Membrane</keyword>
<name>A0A4R7F437_9FLAO</name>
<evidence type="ECO:0000259" key="13">
    <source>
        <dbReference type="Pfam" id="PF07715"/>
    </source>
</evidence>
<dbReference type="Pfam" id="PF07715">
    <property type="entry name" value="Plug"/>
    <property type="match status" value="1"/>
</dbReference>
<dbReference type="InterPro" id="IPR036942">
    <property type="entry name" value="Beta-barrel_TonB_sf"/>
</dbReference>
<sequence>MKILFWVLFLMIPVSIYSQQFTVQGDISDQYGMPLIGGTVSMNEQTLMSGLKGDFNFKSISSGGYRLKISYIGYHAVDTLLTVNSDMNLHFHLKEDTTLLDQVVVSASGSKSVNHVEKVTNQELVSRFSGSFAKTLESVPGVNAMEIGAGASKPMIRGLGFNRIAVAENGAKQEGQQWGADHGLEIDAFSTEEVEVIKGVGTIEYGSDAIGGVIKINNEKVPQVHSFTGNATFFGKTVNDSYGASVQVKAREDNFFYKFKVTAQDYADYRVPTDKIYYLDTQIPIYGNRMKNTAGKNLSLYGQIGYVKNQFKNILSISNVYDKSGFFPGSHGIPDITTVVDDGNHRNVELPNQNVNHFKIINSTVIDLTDVEKLSFVLAFQNNKRQEKSRFHTHFSNQEMPASDPDLELQFSLNTFDASAKYEYLSPNNHKSTIGIQYNYQNNTIAGYGFLLPKFNRFGIGAFAMHEHYVNSKLLWEAGFRADYAKIDIKPYYDEILYEYLTDKGHSSEFAGDYAQRSRPLDKDFTSVNGMIGAKLEVTSQLNLGATLGTNFRFPTAIELASNGVHHGAFRHEKGNPDLKPEQGLAFDFRATYETKDFSTTVSPYVYYFSNYIFLKPTGSFSVLPDSGQIYEYSQSKAFISGLEWKVSKTMWDHWSVEGIFEYIYNKQLSNGKGGNYPLPFSPPMNFYGRLKYEFNDWKFFKQPEININGKCYAKQERIAQGEEITPESVSFGAGVSSTLMLGKIEAKASLTATNIFNQKILNHMSFYRPLQIPELGRSIQLMVQIPF</sequence>
<dbReference type="InterPro" id="IPR000531">
    <property type="entry name" value="Beta-barrel_TonB"/>
</dbReference>
<gene>
    <name evidence="14" type="ORF">C8P70_10274</name>
</gene>
<dbReference type="PANTHER" id="PTHR30069:SF29">
    <property type="entry name" value="HEMOGLOBIN AND HEMOGLOBIN-HAPTOGLOBIN-BINDING PROTEIN 1-RELATED"/>
    <property type="match status" value="1"/>
</dbReference>
<evidence type="ECO:0000256" key="10">
    <source>
        <dbReference type="PROSITE-ProRule" id="PRU01360"/>
    </source>
</evidence>
<dbReference type="InterPro" id="IPR037066">
    <property type="entry name" value="Plug_dom_sf"/>
</dbReference>